<dbReference type="InterPro" id="IPR014721">
    <property type="entry name" value="Ribsml_uS5_D2-typ_fold_subgr"/>
</dbReference>
<organism evidence="5 6">
    <name type="scientific">Kyrpidia spormannii</name>
    <dbReference type="NCBI Taxonomy" id="2055160"/>
    <lineage>
        <taxon>Bacteria</taxon>
        <taxon>Bacillati</taxon>
        <taxon>Bacillota</taxon>
        <taxon>Bacilli</taxon>
        <taxon>Bacillales</taxon>
        <taxon>Alicyclobacillaceae</taxon>
        <taxon>Kyrpidia</taxon>
    </lineage>
</organism>
<keyword evidence="2" id="KW-0812">Transmembrane</keyword>
<evidence type="ECO:0000259" key="3">
    <source>
        <dbReference type="PROSITE" id="PS50106"/>
    </source>
</evidence>
<evidence type="ECO:0000256" key="1">
    <source>
        <dbReference type="PROSITE-ProRule" id="PRU01122"/>
    </source>
</evidence>
<dbReference type="InterPro" id="IPR008269">
    <property type="entry name" value="Lon_proteolytic"/>
</dbReference>
<dbReference type="EMBL" id="LR792683">
    <property type="protein sequence ID" value="CAB3393572.1"/>
    <property type="molecule type" value="Genomic_DNA"/>
</dbReference>
<feature type="domain" description="Lon proteolytic" evidence="4">
    <location>
        <begin position="238"/>
        <end position="345"/>
    </location>
</feature>
<dbReference type="EC" id="3.4.21.53" evidence="1"/>
<name>A0A6F9E9P4_9BACL</name>
<comment type="catalytic activity">
    <reaction evidence="1">
        <text>Hydrolysis of proteins in presence of ATP.</text>
        <dbReference type="EC" id="3.4.21.53"/>
    </reaction>
</comment>
<dbReference type="PANTHER" id="PTHR10046">
    <property type="entry name" value="ATP DEPENDENT LON PROTEASE FAMILY MEMBER"/>
    <property type="match status" value="1"/>
</dbReference>
<evidence type="ECO:0000313" key="5">
    <source>
        <dbReference type="EMBL" id="CAB3393572.1"/>
    </source>
</evidence>
<dbReference type="GO" id="GO:0004176">
    <property type="term" value="F:ATP-dependent peptidase activity"/>
    <property type="evidence" value="ECO:0007669"/>
    <property type="project" value="UniProtKB-UniRule"/>
</dbReference>
<gene>
    <name evidence="5" type="ORF">COOX1_1976</name>
</gene>
<dbReference type="Proteomes" id="UP000502196">
    <property type="component" value="Chromosome"/>
</dbReference>
<keyword evidence="1 5" id="KW-0378">Hydrolase</keyword>
<feature type="active site" evidence="1">
    <location>
        <position position="243"/>
    </location>
</feature>
<dbReference type="NCBIfam" id="NF041438">
    <property type="entry name" value="SepM_fam_S16"/>
    <property type="match status" value="1"/>
</dbReference>
<dbReference type="PROSITE" id="PS50106">
    <property type="entry name" value="PDZ"/>
    <property type="match status" value="1"/>
</dbReference>
<dbReference type="InterPro" id="IPR036034">
    <property type="entry name" value="PDZ_sf"/>
</dbReference>
<dbReference type="GO" id="GO:0030163">
    <property type="term" value="P:protein catabolic process"/>
    <property type="evidence" value="ECO:0007669"/>
    <property type="project" value="InterPro"/>
</dbReference>
<dbReference type="SUPFAM" id="SSF54211">
    <property type="entry name" value="Ribosomal protein S5 domain 2-like"/>
    <property type="match status" value="1"/>
</dbReference>
<comment type="similarity">
    <text evidence="1">Belongs to the peptidase S16 family.</text>
</comment>
<proteinExistence type="inferred from homology"/>
<dbReference type="Pfam" id="PF13180">
    <property type="entry name" value="PDZ_2"/>
    <property type="match status" value="1"/>
</dbReference>
<keyword evidence="2" id="KW-0472">Membrane</keyword>
<dbReference type="GO" id="GO:0004252">
    <property type="term" value="F:serine-type endopeptidase activity"/>
    <property type="evidence" value="ECO:0007669"/>
    <property type="project" value="UniProtKB-UniRule"/>
</dbReference>
<protein>
    <recommendedName>
        <fullName evidence="1">endopeptidase La</fullName>
        <ecNumber evidence="1">3.4.21.53</ecNumber>
    </recommendedName>
</protein>
<dbReference type="Pfam" id="PF05362">
    <property type="entry name" value="Lon_C"/>
    <property type="match status" value="1"/>
</dbReference>
<dbReference type="InterPro" id="IPR020568">
    <property type="entry name" value="Ribosomal_Su5_D2-typ_SF"/>
</dbReference>
<feature type="domain" description="PDZ" evidence="3">
    <location>
        <begin position="105"/>
        <end position="191"/>
    </location>
</feature>
<dbReference type="InterPro" id="IPR001478">
    <property type="entry name" value="PDZ"/>
</dbReference>
<dbReference type="PROSITE" id="PS51786">
    <property type="entry name" value="LON_PROTEOLYTIC"/>
    <property type="match status" value="1"/>
</dbReference>
<feature type="transmembrane region" description="Helical" evidence="2">
    <location>
        <begin position="12"/>
        <end position="35"/>
    </location>
</feature>
<evidence type="ECO:0000259" key="4">
    <source>
        <dbReference type="PROSITE" id="PS51786"/>
    </source>
</evidence>
<dbReference type="GO" id="GO:0006508">
    <property type="term" value="P:proteolysis"/>
    <property type="evidence" value="ECO:0007669"/>
    <property type="project" value="UniProtKB-KW"/>
</dbReference>
<dbReference type="Gene3D" id="3.30.230.10">
    <property type="match status" value="1"/>
</dbReference>
<keyword evidence="2" id="KW-1133">Transmembrane helix</keyword>
<dbReference type="GO" id="GO:0005524">
    <property type="term" value="F:ATP binding"/>
    <property type="evidence" value="ECO:0007669"/>
    <property type="project" value="InterPro"/>
</dbReference>
<keyword evidence="1" id="KW-0645">Protease</keyword>
<feature type="active site" evidence="1">
    <location>
        <position position="288"/>
    </location>
</feature>
<dbReference type="AlphaFoldDB" id="A0A6F9E9P4"/>
<dbReference type="InterPro" id="IPR027065">
    <property type="entry name" value="Lon_Prtase"/>
</dbReference>
<evidence type="ECO:0000256" key="2">
    <source>
        <dbReference type="SAM" id="Phobius"/>
    </source>
</evidence>
<keyword evidence="1" id="KW-0720">Serine protease</keyword>
<reference evidence="5 6" key="1">
    <citation type="submission" date="2020-04" db="EMBL/GenBank/DDBJ databases">
        <authorList>
            <person name="Hogendoorn C."/>
        </authorList>
    </citation>
    <scope>NUCLEOTIDE SEQUENCE [LARGE SCALE GENOMIC DNA]</scope>
    <source>
        <strain evidence="5">COOX1</strain>
    </source>
</reference>
<dbReference type="RefSeq" id="WP_170085718.1">
    <property type="nucleotide sequence ID" value="NZ_CP047972.1"/>
</dbReference>
<dbReference type="SMART" id="SM00228">
    <property type="entry name" value="PDZ"/>
    <property type="match status" value="1"/>
</dbReference>
<evidence type="ECO:0000313" key="6">
    <source>
        <dbReference type="Proteomes" id="UP000502196"/>
    </source>
</evidence>
<sequence>MRRVFRRLWKNYKGWVLALAVLVVLALVPLPYYLFMPGSADPVEPVVTVQGGHKDERGKLLLTTVYSLPVSNVYLLAYGLVTGSEIEPKNRATFGLNDADYEALMKQMMEGSQNSAVVAALRYLGKPVQVVQKGVEVRGILPNSAAQGILHQGDVITAVDGQVVANQDQLVRDIKSRSPGKTVRLTVKRDNATLELTVPLIQLPGSTGQDAPQTGLGVQVVTVQKVESPVRVDFQTGNIGGPSAGLMFALEILNQLMPGDLTKGHIIAGTGTIDVDGRVGQIGGVEHKVVAAERAGAEVFFVPADIGPQDHNQRDAEAEARRIGAKMRIVPVHTLAEAVKFLQSLSVKPSSSNR</sequence>
<dbReference type="Gene3D" id="2.30.42.10">
    <property type="match status" value="1"/>
</dbReference>
<dbReference type="SUPFAM" id="SSF50156">
    <property type="entry name" value="PDZ domain-like"/>
    <property type="match status" value="1"/>
</dbReference>
<accession>A0A6F9E9P4</accession>